<evidence type="ECO:0000313" key="2">
    <source>
        <dbReference type="Proteomes" id="UP001469553"/>
    </source>
</evidence>
<keyword evidence="2" id="KW-1185">Reference proteome</keyword>
<name>A0ABV0YJP8_9TELE</name>
<dbReference type="EMBL" id="JAHRIP010037584">
    <property type="protein sequence ID" value="MEQ2294055.1"/>
    <property type="molecule type" value="Genomic_DNA"/>
</dbReference>
<organism evidence="1 2">
    <name type="scientific">Ameca splendens</name>
    <dbReference type="NCBI Taxonomy" id="208324"/>
    <lineage>
        <taxon>Eukaryota</taxon>
        <taxon>Metazoa</taxon>
        <taxon>Chordata</taxon>
        <taxon>Craniata</taxon>
        <taxon>Vertebrata</taxon>
        <taxon>Euteleostomi</taxon>
        <taxon>Actinopterygii</taxon>
        <taxon>Neopterygii</taxon>
        <taxon>Teleostei</taxon>
        <taxon>Neoteleostei</taxon>
        <taxon>Acanthomorphata</taxon>
        <taxon>Ovalentaria</taxon>
        <taxon>Atherinomorphae</taxon>
        <taxon>Cyprinodontiformes</taxon>
        <taxon>Goodeidae</taxon>
        <taxon>Ameca</taxon>
    </lineage>
</organism>
<gene>
    <name evidence="1" type="ORF">AMECASPLE_039866</name>
</gene>
<evidence type="ECO:0000313" key="1">
    <source>
        <dbReference type="EMBL" id="MEQ2294055.1"/>
    </source>
</evidence>
<dbReference type="Proteomes" id="UP001469553">
    <property type="component" value="Unassembled WGS sequence"/>
</dbReference>
<comment type="caution">
    <text evidence="1">The sequence shown here is derived from an EMBL/GenBank/DDBJ whole genome shotgun (WGS) entry which is preliminary data.</text>
</comment>
<sequence>MLLLGRLGTHSGVPSPLLSLSWGPQARLLDRDRLGPKGTVVGPKGCAQFGLPIPVGVSPGPPGARGPAGDVLELAVGFFLPGPAQLLGCPRPGLVGVVHSVLGIPSSVLPPASYPQPGQDDGHLRPDEGRSAPCWPGVRLFQWTPCGFPGVFIQFIFWFPRRPAVFVQFWTSGV</sequence>
<protein>
    <submittedName>
        <fullName evidence="1">Uncharacterized protein</fullName>
    </submittedName>
</protein>
<proteinExistence type="predicted"/>
<accession>A0ABV0YJP8</accession>
<reference evidence="1 2" key="1">
    <citation type="submission" date="2021-06" db="EMBL/GenBank/DDBJ databases">
        <authorList>
            <person name="Palmer J.M."/>
        </authorList>
    </citation>
    <scope>NUCLEOTIDE SEQUENCE [LARGE SCALE GENOMIC DNA]</scope>
    <source>
        <strain evidence="1 2">AS_MEX2019</strain>
        <tissue evidence="1">Muscle</tissue>
    </source>
</reference>